<keyword evidence="3" id="KW-0378">Hydrolase</keyword>
<gene>
    <name evidence="5" type="ORF">J2S19_000955</name>
</gene>
<organism evidence="5 6">
    <name type="scientific">Metabacillus malikii</name>
    <dbReference type="NCBI Taxonomy" id="1504265"/>
    <lineage>
        <taxon>Bacteria</taxon>
        <taxon>Bacillati</taxon>
        <taxon>Bacillota</taxon>
        <taxon>Bacilli</taxon>
        <taxon>Bacillales</taxon>
        <taxon>Bacillaceae</taxon>
        <taxon>Metabacillus</taxon>
    </lineage>
</organism>
<name>A0ABT9ZBT1_9BACI</name>
<evidence type="ECO:0000256" key="3">
    <source>
        <dbReference type="ARBA" id="ARBA00022801"/>
    </source>
</evidence>
<dbReference type="GO" id="GO:0008233">
    <property type="term" value="F:peptidase activity"/>
    <property type="evidence" value="ECO:0007669"/>
    <property type="project" value="UniProtKB-KW"/>
</dbReference>
<evidence type="ECO:0000313" key="6">
    <source>
        <dbReference type="Proteomes" id="UP001234495"/>
    </source>
</evidence>
<reference evidence="5 6" key="1">
    <citation type="submission" date="2023-07" db="EMBL/GenBank/DDBJ databases">
        <title>Genomic Encyclopedia of Type Strains, Phase IV (KMG-IV): sequencing the most valuable type-strain genomes for metagenomic binning, comparative biology and taxonomic classification.</title>
        <authorList>
            <person name="Goeker M."/>
        </authorList>
    </citation>
    <scope>NUCLEOTIDE SEQUENCE [LARGE SCALE GENOMIC DNA]</scope>
    <source>
        <strain evidence="5 6">DSM 29005</strain>
    </source>
</reference>
<dbReference type="Proteomes" id="UP001234495">
    <property type="component" value="Unassembled WGS sequence"/>
</dbReference>
<dbReference type="EMBL" id="JAUSUD010000003">
    <property type="protein sequence ID" value="MDQ0229703.1"/>
    <property type="molecule type" value="Genomic_DNA"/>
</dbReference>
<evidence type="ECO:0000256" key="1">
    <source>
        <dbReference type="ARBA" id="ARBA00022612"/>
    </source>
</evidence>
<protein>
    <submittedName>
        <fullName evidence="5">HK97 family phage prohead protease</fullName>
    </submittedName>
</protein>
<comment type="caution">
    <text evidence="5">The sequence shown here is derived from an EMBL/GenBank/DDBJ whole genome shotgun (WGS) entry which is preliminary data.</text>
</comment>
<keyword evidence="2 5" id="KW-0645">Protease</keyword>
<dbReference type="InterPro" id="IPR054613">
    <property type="entry name" value="Peptidase_S78_dom"/>
</dbReference>
<dbReference type="GO" id="GO:0006508">
    <property type="term" value="P:proteolysis"/>
    <property type="evidence" value="ECO:0007669"/>
    <property type="project" value="UniProtKB-KW"/>
</dbReference>
<keyword evidence="1" id="KW-1188">Viral release from host cell</keyword>
<dbReference type="Pfam" id="PF04586">
    <property type="entry name" value="Peptidase_S78"/>
    <property type="match status" value="1"/>
</dbReference>
<proteinExistence type="predicted"/>
<feature type="domain" description="Prohead serine protease" evidence="4">
    <location>
        <begin position="50"/>
        <end position="197"/>
    </location>
</feature>
<keyword evidence="6" id="KW-1185">Reference proteome</keyword>
<accession>A0ABT9ZBT1</accession>
<evidence type="ECO:0000256" key="2">
    <source>
        <dbReference type="ARBA" id="ARBA00022670"/>
    </source>
</evidence>
<sequence length="236" mass="27041">MNYEKPLSIKVIGQTNNTNTKKNLLPKNSADKKSKIERGYIILIEIRNGSVFVTGYVNAVERESDFIPSPQGRFKEIIKAKVFERALNRAKDVLLLFNHDENRMLGSISQGNLKLMEDSIGLKAEAEIRDSSIIEKARQGNFLQGWSFGFIERRSRFEKGSDGIERRFIEDLDLMEVSLLSVKPAYPCCSVEIRNNGIYERRYSDLLIDSTSTKSIVDLSRYENEIRYLTLKGMTI</sequence>
<evidence type="ECO:0000259" key="4">
    <source>
        <dbReference type="Pfam" id="PF04586"/>
    </source>
</evidence>
<evidence type="ECO:0000313" key="5">
    <source>
        <dbReference type="EMBL" id="MDQ0229703.1"/>
    </source>
</evidence>